<dbReference type="PROSITE" id="PS50113">
    <property type="entry name" value="PAC"/>
    <property type="match status" value="1"/>
</dbReference>
<dbReference type="Gene3D" id="3.30.450.20">
    <property type="entry name" value="PAS domain"/>
    <property type="match status" value="2"/>
</dbReference>
<dbReference type="InterPro" id="IPR003594">
    <property type="entry name" value="HATPase_dom"/>
</dbReference>
<dbReference type="PANTHER" id="PTHR43711">
    <property type="entry name" value="TWO-COMPONENT HISTIDINE KINASE"/>
    <property type="match status" value="1"/>
</dbReference>
<reference evidence="11 12" key="1">
    <citation type="submission" date="2023-10" db="EMBL/GenBank/DDBJ databases">
        <title>Microbacterium xanthum sp. nov., isolated from seaweed.</title>
        <authorList>
            <person name="Lee S.D."/>
        </authorList>
    </citation>
    <scope>NUCLEOTIDE SEQUENCE [LARGE SCALE GENOMIC DNA]</scope>
    <source>
        <strain evidence="11 12">KCTC 19124</strain>
    </source>
</reference>
<dbReference type="Pfam" id="PF00512">
    <property type="entry name" value="HisKA"/>
    <property type="match status" value="1"/>
</dbReference>
<dbReference type="SUPFAM" id="SSF55874">
    <property type="entry name" value="ATPase domain of HSP90 chaperone/DNA topoisomerase II/histidine kinase"/>
    <property type="match status" value="1"/>
</dbReference>
<dbReference type="SUPFAM" id="SSF55785">
    <property type="entry name" value="PYP-like sensor domain (PAS domain)"/>
    <property type="match status" value="2"/>
</dbReference>
<dbReference type="SMART" id="SM00091">
    <property type="entry name" value="PAS"/>
    <property type="match status" value="2"/>
</dbReference>
<dbReference type="InterPro" id="IPR013656">
    <property type="entry name" value="PAS_4"/>
</dbReference>
<name>A0ABU5N5M9_9MICO</name>
<dbReference type="Pfam" id="PF02518">
    <property type="entry name" value="HATPase_c"/>
    <property type="match status" value="1"/>
</dbReference>
<dbReference type="CDD" id="cd00130">
    <property type="entry name" value="PAS"/>
    <property type="match status" value="2"/>
</dbReference>
<evidence type="ECO:0000259" key="9">
    <source>
        <dbReference type="PROSITE" id="PS50112"/>
    </source>
</evidence>
<feature type="domain" description="PAC" evidence="10">
    <location>
        <begin position="77"/>
        <end position="129"/>
    </location>
</feature>
<keyword evidence="5" id="KW-0808">Transferase</keyword>
<evidence type="ECO:0000256" key="7">
    <source>
        <dbReference type="ARBA" id="ARBA00023012"/>
    </source>
</evidence>
<gene>
    <name evidence="11" type="ORF">R2Q92_06085</name>
</gene>
<dbReference type="SUPFAM" id="SSF47384">
    <property type="entry name" value="Homodimeric domain of signal transducing histidine kinase"/>
    <property type="match status" value="1"/>
</dbReference>
<evidence type="ECO:0000256" key="6">
    <source>
        <dbReference type="ARBA" id="ARBA00022777"/>
    </source>
</evidence>
<comment type="subcellular location">
    <subcellularLocation>
        <location evidence="2">Cell membrane</location>
    </subcellularLocation>
</comment>
<proteinExistence type="predicted"/>
<dbReference type="InterPro" id="IPR005467">
    <property type="entry name" value="His_kinase_dom"/>
</dbReference>
<dbReference type="SMART" id="SM00388">
    <property type="entry name" value="HisKA"/>
    <property type="match status" value="1"/>
</dbReference>
<dbReference type="CDD" id="cd00082">
    <property type="entry name" value="HisKA"/>
    <property type="match status" value="1"/>
</dbReference>
<dbReference type="InterPro" id="IPR036890">
    <property type="entry name" value="HATPase_C_sf"/>
</dbReference>
<keyword evidence="6" id="KW-0418">Kinase</keyword>
<dbReference type="PANTHER" id="PTHR43711:SF31">
    <property type="entry name" value="HISTIDINE KINASE"/>
    <property type="match status" value="1"/>
</dbReference>
<dbReference type="NCBIfam" id="TIGR00229">
    <property type="entry name" value="sensory_box"/>
    <property type="match status" value="2"/>
</dbReference>
<dbReference type="Pfam" id="PF08448">
    <property type="entry name" value="PAS_4"/>
    <property type="match status" value="1"/>
</dbReference>
<evidence type="ECO:0000256" key="1">
    <source>
        <dbReference type="ARBA" id="ARBA00000085"/>
    </source>
</evidence>
<dbReference type="PROSITE" id="PS50109">
    <property type="entry name" value="HIS_KIN"/>
    <property type="match status" value="1"/>
</dbReference>
<evidence type="ECO:0000256" key="3">
    <source>
        <dbReference type="ARBA" id="ARBA00012438"/>
    </source>
</evidence>
<dbReference type="EMBL" id="JAWJYN010000001">
    <property type="protein sequence ID" value="MDZ8161401.1"/>
    <property type="molecule type" value="Genomic_DNA"/>
</dbReference>
<dbReference type="InterPro" id="IPR029016">
    <property type="entry name" value="GAF-like_dom_sf"/>
</dbReference>
<evidence type="ECO:0000313" key="11">
    <source>
        <dbReference type="EMBL" id="MDZ8161401.1"/>
    </source>
</evidence>
<dbReference type="InterPro" id="IPR003661">
    <property type="entry name" value="HisK_dim/P_dom"/>
</dbReference>
<dbReference type="Gene3D" id="3.30.450.40">
    <property type="match status" value="1"/>
</dbReference>
<dbReference type="InterPro" id="IPR003018">
    <property type="entry name" value="GAF"/>
</dbReference>
<comment type="catalytic activity">
    <reaction evidence="1">
        <text>ATP + protein L-histidine = ADP + protein N-phospho-L-histidine.</text>
        <dbReference type="EC" id="2.7.13.3"/>
    </reaction>
</comment>
<dbReference type="Gene3D" id="3.30.565.10">
    <property type="entry name" value="Histidine kinase-like ATPase, C-terminal domain"/>
    <property type="match status" value="1"/>
</dbReference>
<evidence type="ECO:0000256" key="2">
    <source>
        <dbReference type="ARBA" id="ARBA00004236"/>
    </source>
</evidence>
<dbReference type="InterPro" id="IPR004358">
    <property type="entry name" value="Sig_transdc_His_kin-like_C"/>
</dbReference>
<dbReference type="EC" id="2.7.13.3" evidence="3"/>
<dbReference type="SUPFAM" id="SSF55781">
    <property type="entry name" value="GAF domain-like"/>
    <property type="match status" value="1"/>
</dbReference>
<dbReference type="Pfam" id="PF13426">
    <property type="entry name" value="PAS_9"/>
    <property type="match status" value="1"/>
</dbReference>
<keyword evidence="4" id="KW-0597">Phosphoprotein</keyword>
<dbReference type="Gene3D" id="1.10.287.130">
    <property type="match status" value="1"/>
</dbReference>
<feature type="domain" description="Histidine kinase" evidence="8">
    <location>
        <begin position="452"/>
        <end position="671"/>
    </location>
</feature>
<dbReference type="SMART" id="SM00065">
    <property type="entry name" value="GAF"/>
    <property type="match status" value="1"/>
</dbReference>
<dbReference type="SMART" id="SM00387">
    <property type="entry name" value="HATPase_c"/>
    <property type="match status" value="1"/>
</dbReference>
<evidence type="ECO:0000256" key="5">
    <source>
        <dbReference type="ARBA" id="ARBA00022679"/>
    </source>
</evidence>
<evidence type="ECO:0000313" key="12">
    <source>
        <dbReference type="Proteomes" id="UP001291912"/>
    </source>
</evidence>
<organism evidence="11 12">
    <name type="scientific">Microbacterium aquimaris</name>
    <dbReference type="NCBI Taxonomy" id="459816"/>
    <lineage>
        <taxon>Bacteria</taxon>
        <taxon>Bacillati</taxon>
        <taxon>Actinomycetota</taxon>
        <taxon>Actinomycetes</taxon>
        <taxon>Micrococcales</taxon>
        <taxon>Microbacteriaceae</taxon>
        <taxon>Microbacterium</taxon>
    </lineage>
</organism>
<protein>
    <recommendedName>
        <fullName evidence="3">histidine kinase</fullName>
        <ecNumber evidence="3">2.7.13.3</ecNumber>
    </recommendedName>
</protein>
<feature type="domain" description="PAS" evidence="9">
    <location>
        <begin position="309"/>
        <end position="383"/>
    </location>
</feature>
<keyword evidence="11" id="KW-0547">Nucleotide-binding</keyword>
<dbReference type="GO" id="GO:0005524">
    <property type="term" value="F:ATP binding"/>
    <property type="evidence" value="ECO:0007669"/>
    <property type="project" value="UniProtKB-KW"/>
</dbReference>
<dbReference type="InterPro" id="IPR036097">
    <property type="entry name" value="HisK_dim/P_sf"/>
</dbReference>
<dbReference type="PRINTS" id="PR00344">
    <property type="entry name" value="BCTRLSENSOR"/>
</dbReference>
<dbReference type="InterPro" id="IPR035965">
    <property type="entry name" value="PAS-like_dom_sf"/>
</dbReference>
<keyword evidence="7" id="KW-0902">Two-component regulatory system</keyword>
<evidence type="ECO:0000259" key="10">
    <source>
        <dbReference type="PROSITE" id="PS50113"/>
    </source>
</evidence>
<dbReference type="RefSeq" id="WP_194424018.1">
    <property type="nucleotide sequence ID" value="NZ_BAAAPT010000001.1"/>
</dbReference>
<evidence type="ECO:0000259" key="8">
    <source>
        <dbReference type="PROSITE" id="PS50109"/>
    </source>
</evidence>
<sequence>MPGVDSSVLGDIVAGLPVAVYRTTVEGEFVAGNDALVQLLGAESFEQLAGVSVRDLYAEPTRREFLLDRALAGEAVPAERLELRRLDGSSVWVRVRSRSVPGPDGEVAFFEGVMEDISSLTRADHELTRSNALLHAVTSMQTSFLAGDALAALFDDVLHALMDSLGAEHGIIADVRGDADGAHLRSWATTRFHWDRRQGSTTLPDGRLMCEIPVEGNPLGHVVATRMPLLSNDPGVAASGVPETVQDLHSIVAVPIVRGGAVFGVIALANAAGGFDDWAIEYLTPVAAAAGSLIAATEAEDERRCAEQREKDITQLARAIFAEAADAMLTFGDDGVIQGANAAAAEMFDTTREDLIGSPLRRLLPQGTGREYRERTMTALETGGAIALSVRTVNGAEVDVEVTVVRATVSGSPVTALIGRDIAERKAIESELRRARDTAERTARAKDDLLAGMSHELRTPLNSVIGLASILGRGIYGDLAENQLDAVRRIERSGRHLLGIINDILDAAKSEAEGLTLDAVEVDVVDAVHEAVSVVRDMADQRELTLHVTTPPVLPPITADRRRVVQALINLLGNAVKFTSVGGRVDVTVEWRDRMLALVVRDDGIGIAPDMIEAVFEPFVQIDSSLARRNTGTGLGLTLTRRIARAHGGDVTVRSEPGAGSEFTVTLPADGLPAVTRP</sequence>
<dbReference type="InterPro" id="IPR000700">
    <property type="entry name" value="PAS-assoc_C"/>
</dbReference>
<dbReference type="PROSITE" id="PS50112">
    <property type="entry name" value="PAS"/>
    <property type="match status" value="1"/>
</dbReference>
<dbReference type="Pfam" id="PF13185">
    <property type="entry name" value="GAF_2"/>
    <property type="match status" value="1"/>
</dbReference>
<dbReference type="InterPro" id="IPR050736">
    <property type="entry name" value="Sensor_HK_Regulatory"/>
</dbReference>
<accession>A0ABU5N5M9</accession>
<evidence type="ECO:0000256" key="4">
    <source>
        <dbReference type="ARBA" id="ARBA00022553"/>
    </source>
</evidence>
<comment type="caution">
    <text evidence="11">The sequence shown here is derived from an EMBL/GenBank/DDBJ whole genome shotgun (WGS) entry which is preliminary data.</text>
</comment>
<keyword evidence="12" id="KW-1185">Reference proteome</keyword>
<dbReference type="InterPro" id="IPR000014">
    <property type="entry name" value="PAS"/>
</dbReference>
<dbReference type="Proteomes" id="UP001291912">
    <property type="component" value="Unassembled WGS sequence"/>
</dbReference>
<keyword evidence="11" id="KW-0067">ATP-binding</keyword>